<dbReference type="Gene3D" id="2.130.10.10">
    <property type="entry name" value="YVTN repeat-like/Quinoprotein amine dehydrogenase"/>
    <property type="match status" value="2"/>
</dbReference>
<feature type="repeat" description="WD" evidence="1">
    <location>
        <begin position="453"/>
        <end position="494"/>
    </location>
</feature>
<sequence length="620" mass="64623">MTDGEQAGWSDPATRQRLSARYEQLDQLASDLTAQRRGVLFNGFLADMLTVYGVDALANQETELGELDVVFRLHGTRYVLEAKWYSSKIDYGPLSVLASRVRQRAEGTFGIFVSMSGYTEPALDSLRRDGQRPRVLLFEREHVEAMVYGKISPQRLIEAARDVASFRGSLLVGVDDLVSAAAAPADHAAQVVETGHDSARVAPGQPPSDGSPPSSSIPAASIPAARSGGGVETPPADVDGAARSTIGRRSLLLAGLVGATAAVAVPVGHAVNGRGPGGAAEGSPGPTGSASPAPVATATADGSAPTDSDQPFRLSVLGPMPGSICAVAFSPTDDLLATGGWEWHNNAMLWTVGDVASPRRVWSNDGQTLAVFALAFSPDGKLLAAGNSPKDRASTLDLWTIGNPRRPQGGELSGHAAEVHAVAFSSDGATLVSADDSGLVLIWELPARQAGRLPGSGVSTRALAFHPKGPLLAVGADDGTVTMWDVTDRARPVARSTRDAHFGKVEAIAFSARGHRMATTGTDGSAALWDTSDPEEPKKIVGLRHDGAEVHTAAFTNDDRRLVTGDGRGIVRVWDLESASPGTVADWTAHTGAVRSVHVGRAGVLATGGEDDTAILWRLP</sequence>
<dbReference type="CDD" id="cd00200">
    <property type="entry name" value="WD40"/>
    <property type="match status" value="1"/>
</dbReference>
<name>A0A937RL26_9ACTN</name>
<dbReference type="Proteomes" id="UP000604475">
    <property type="component" value="Unassembled WGS sequence"/>
</dbReference>
<dbReference type="SUPFAM" id="SSF52980">
    <property type="entry name" value="Restriction endonuclease-like"/>
    <property type="match status" value="1"/>
</dbReference>
<feature type="compositionally biased region" description="Low complexity" evidence="2">
    <location>
        <begin position="211"/>
        <end position="226"/>
    </location>
</feature>
<dbReference type="SMART" id="SM00320">
    <property type="entry name" value="WD40"/>
    <property type="match status" value="7"/>
</dbReference>
<dbReference type="InterPro" id="IPR015943">
    <property type="entry name" value="WD40/YVTN_repeat-like_dom_sf"/>
</dbReference>
<proteinExistence type="predicted"/>
<dbReference type="PANTHER" id="PTHR19879:SF9">
    <property type="entry name" value="TRANSCRIPTION INITIATION FACTOR TFIID SUBUNIT 5"/>
    <property type="match status" value="1"/>
</dbReference>
<feature type="domain" description="Restriction endonuclease type IV Mrr" evidence="3">
    <location>
        <begin position="41"/>
        <end position="145"/>
    </location>
</feature>
<dbReference type="InterPro" id="IPR036322">
    <property type="entry name" value="WD40_repeat_dom_sf"/>
</dbReference>
<dbReference type="RefSeq" id="WP_203000476.1">
    <property type="nucleotide sequence ID" value="NZ_JADWYU010000138.1"/>
</dbReference>
<keyword evidence="4" id="KW-0255">Endonuclease</keyword>
<evidence type="ECO:0000256" key="1">
    <source>
        <dbReference type="PROSITE-ProRule" id="PRU00221"/>
    </source>
</evidence>
<dbReference type="PROSITE" id="PS50294">
    <property type="entry name" value="WD_REPEATS_REGION"/>
    <property type="match status" value="5"/>
</dbReference>
<dbReference type="InterPro" id="IPR007560">
    <property type="entry name" value="Restrct_endonuc_IV_Mrr"/>
</dbReference>
<keyword evidence="1" id="KW-0853">WD repeat</keyword>
<feature type="repeat" description="WD" evidence="1">
    <location>
        <begin position="587"/>
        <end position="620"/>
    </location>
</feature>
<feature type="region of interest" description="Disordered" evidence="2">
    <location>
        <begin position="188"/>
        <end position="241"/>
    </location>
</feature>
<gene>
    <name evidence="4" type="ORF">I7412_19395</name>
</gene>
<dbReference type="InterPro" id="IPR011335">
    <property type="entry name" value="Restrct_endonuc-II-like"/>
</dbReference>
<dbReference type="EMBL" id="JAEACQ010000226">
    <property type="protein sequence ID" value="MBL7629289.1"/>
    <property type="molecule type" value="Genomic_DNA"/>
</dbReference>
<evidence type="ECO:0000259" key="3">
    <source>
        <dbReference type="Pfam" id="PF04471"/>
    </source>
</evidence>
<evidence type="ECO:0000313" key="5">
    <source>
        <dbReference type="Proteomes" id="UP000604475"/>
    </source>
</evidence>
<dbReference type="AlphaFoldDB" id="A0A937RL26"/>
<feature type="repeat" description="WD" evidence="1">
    <location>
        <begin position="498"/>
        <end position="539"/>
    </location>
</feature>
<dbReference type="InterPro" id="IPR001680">
    <property type="entry name" value="WD40_rpt"/>
</dbReference>
<keyword evidence="4" id="KW-0378">Hydrolase</keyword>
<protein>
    <submittedName>
        <fullName evidence="4">Restriction endonuclease</fullName>
    </submittedName>
</protein>
<dbReference type="GO" id="GO:0003677">
    <property type="term" value="F:DNA binding"/>
    <property type="evidence" value="ECO:0007669"/>
    <property type="project" value="InterPro"/>
</dbReference>
<evidence type="ECO:0000313" key="4">
    <source>
        <dbReference type="EMBL" id="MBL7629289.1"/>
    </source>
</evidence>
<comment type="caution">
    <text evidence="4">The sequence shown here is derived from an EMBL/GenBank/DDBJ whole genome shotgun (WGS) entry which is preliminary data.</text>
</comment>
<reference evidence="4" key="1">
    <citation type="submission" date="2020-12" db="EMBL/GenBank/DDBJ databases">
        <title>Genomic characterization of non-nitrogen-fixing Frankia strains.</title>
        <authorList>
            <person name="Carlos-Shanley C."/>
            <person name="Guerra T."/>
            <person name="Hahn D."/>
        </authorList>
    </citation>
    <scope>NUCLEOTIDE SEQUENCE</scope>
    <source>
        <strain evidence="4">CN6</strain>
    </source>
</reference>
<evidence type="ECO:0000256" key="2">
    <source>
        <dbReference type="SAM" id="MobiDB-lite"/>
    </source>
</evidence>
<feature type="repeat" description="WD" evidence="1">
    <location>
        <begin position="412"/>
        <end position="445"/>
    </location>
</feature>
<keyword evidence="5" id="KW-1185">Reference proteome</keyword>
<dbReference type="SUPFAM" id="SSF50978">
    <property type="entry name" value="WD40 repeat-like"/>
    <property type="match status" value="1"/>
</dbReference>
<feature type="repeat" description="WD" evidence="1">
    <location>
        <begin position="543"/>
        <end position="584"/>
    </location>
</feature>
<accession>A0A937RL26</accession>
<dbReference type="PROSITE" id="PS50082">
    <property type="entry name" value="WD_REPEATS_2"/>
    <property type="match status" value="5"/>
</dbReference>
<organism evidence="4 5">
    <name type="scientific">Frankia nepalensis</name>
    <dbReference type="NCBI Taxonomy" id="1836974"/>
    <lineage>
        <taxon>Bacteria</taxon>
        <taxon>Bacillati</taxon>
        <taxon>Actinomycetota</taxon>
        <taxon>Actinomycetes</taxon>
        <taxon>Frankiales</taxon>
        <taxon>Frankiaceae</taxon>
        <taxon>Frankia</taxon>
    </lineage>
</organism>
<dbReference type="Pfam" id="PF04471">
    <property type="entry name" value="Mrr_cat"/>
    <property type="match status" value="1"/>
</dbReference>
<keyword evidence="4" id="KW-0540">Nuclease</keyword>
<dbReference type="PANTHER" id="PTHR19879">
    <property type="entry name" value="TRANSCRIPTION INITIATION FACTOR TFIID"/>
    <property type="match status" value="1"/>
</dbReference>
<feature type="compositionally biased region" description="Low complexity" evidence="2">
    <location>
        <begin position="281"/>
        <end position="300"/>
    </location>
</feature>
<dbReference type="GO" id="GO:0009307">
    <property type="term" value="P:DNA restriction-modification system"/>
    <property type="evidence" value="ECO:0007669"/>
    <property type="project" value="InterPro"/>
</dbReference>
<dbReference type="Pfam" id="PF00400">
    <property type="entry name" value="WD40"/>
    <property type="match status" value="7"/>
</dbReference>
<feature type="region of interest" description="Disordered" evidence="2">
    <location>
        <begin position="275"/>
        <end position="312"/>
    </location>
</feature>
<dbReference type="GO" id="GO:0004519">
    <property type="term" value="F:endonuclease activity"/>
    <property type="evidence" value="ECO:0007669"/>
    <property type="project" value="UniProtKB-KW"/>
</dbReference>